<sequence>MDLIILSFICLAMALGAFLAGYLPLILNIAPSKLKLFTAFGAGMLIGCALLVIIPEGVQTLIDANKISQSSPLYYANKTSAYEEPSNNSSKEGQLNSSKITGPKVQGPTSSFIFEDPFVEGNSQHRIIGFALMAGFCFMFLVDQIGEGSHSHHIPLISEELDHTPNNVIYPERSHAAIGLLIHAAADGIALGAASVSEQMKVSAVVFFAVALHKAPAAFGLSTFLLNIGIHRPHILRQLVYFSISAPTTAMFTHLLLKMAHLSSFYALQWITGWLLLFSGGSFLYVATMHSLPSIKSQDSKRLSFPEILSIVAGMSILLLLPLD</sequence>
<keyword evidence="2" id="KW-1185">Reference proteome</keyword>
<comment type="caution">
    <text evidence="1">The sequence shown here is derived from an EMBL/GenBank/DDBJ whole genome shotgun (WGS) entry which is preliminary data.</text>
</comment>
<evidence type="ECO:0000313" key="1">
    <source>
        <dbReference type="EMBL" id="KAJ9085313.1"/>
    </source>
</evidence>
<dbReference type="Proteomes" id="UP001165960">
    <property type="component" value="Unassembled WGS sequence"/>
</dbReference>
<organism evidence="1 2">
    <name type="scientific">Entomophthora muscae</name>
    <dbReference type="NCBI Taxonomy" id="34485"/>
    <lineage>
        <taxon>Eukaryota</taxon>
        <taxon>Fungi</taxon>
        <taxon>Fungi incertae sedis</taxon>
        <taxon>Zoopagomycota</taxon>
        <taxon>Entomophthoromycotina</taxon>
        <taxon>Entomophthoromycetes</taxon>
        <taxon>Entomophthorales</taxon>
        <taxon>Entomophthoraceae</taxon>
        <taxon>Entomophthora</taxon>
    </lineage>
</organism>
<reference evidence="1" key="1">
    <citation type="submission" date="2022-04" db="EMBL/GenBank/DDBJ databases">
        <title>Genome of the entomopathogenic fungus Entomophthora muscae.</title>
        <authorList>
            <person name="Elya C."/>
            <person name="Lovett B.R."/>
            <person name="Lee E."/>
            <person name="Macias A.M."/>
            <person name="Hajek A.E."/>
            <person name="De Bivort B.L."/>
            <person name="Kasson M.T."/>
            <person name="De Fine Licht H.H."/>
            <person name="Stajich J.E."/>
        </authorList>
    </citation>
    <scope>NUCLEOTIDE SEQUENCE</scope>
    <source>
        <strain evidence="1">Berkeley</strain>
    </source>
</reference>
<evidence type="ECO:0000313" key="2">
    <source>
        <dbReference type="Proteomes" id="UP001165960"/>
    </source>
</evidence>
<dbReference type="EMBL" id="QTSX02000770">
    <property type="protein sequence ID" value="KAJ9085313.1"/>
    <property type="molecule type" value="Genomic_DNA"/>
</dbReference>
<name>A0ACC2UE48_9FUNG</name>
<gene>
    <name evidence="1" type="ORF">DSO57_1015331</name>
</gene>
<accession>A0ACC2UE48</accession>
<proteinExistence type="predicted"/>
<protein>
    <submittedName>
        <fullName evidence="1">Uncharacterized protein</fullName>
    </submittedName>
</protein>